<dbReference type="AlphaFoldDB" id="A0A8X8WZG5"/>
<dbReference type="Proteomes" id="UP000298416">
    <property type="component" value="Unassembled WGS sequence"/>
</dbReference>
<protein>
    <submittedName>
        <fullName evidence="1">Uncharacterized protein</fullName>
    </submittedName>
</protein>
<dbReference type="EMBL" id="PNBA02000013">
    <property type="protein sequence ID" value="KAG6403945.1"/>
    <property type="molecule type" value="Genomic_DNA"/>
</dbReference>
<comment type="caution">
    <text evidence="1">The sequence shown here is derived from an EMBL/GenBank/DDBJ whole genome shotgun (WGS) entry which is preliminary data.</text>
</comment>
<sequence>MLFSFEFIIADRTFEDEEENDDNKEIAIRMKRSVGEDGRIMLECQCQRACGLIGPLFDILFGCLGFKDLNLVIAEASNVEGSCNAEGIWLGLQNVVRVTRNTNATAPFLVCGAGSSDEAGEVYGKICAGVRNALTM</sequence>
<reference evidence="1" key="1">
    <citation type="submission" date="2018-01" db="EMBL/GenBank/DDBJ databases">
        <authorList>
            <person name="Mao J.F."/>
        </authorList>
    </citation>
    <scope>NUCLEOTIDE SEQUENCE</scope>
    <source>
        <strain evidence="1">Huo1</strain>
        <tissue evidence="1">Leaf</tissue>
    </source>
</reference>
<keyword evidence="2" id="KW-1185">Reference proteome</keyword>
<accession>A0A8X8WZG5</accession>
<evidence type="ECO:0000313" key="1">
    <source>
        <dbReference type="EMBL" id="KAG6403945.1"/>
    </source>
</evidence>
<gene>
    <name evidence="1" type="ORF">SASPL_136179</name>
</gene>
<proteinExistence type="predicted"/>
<reference evidence="1" key="2">
    <citation type="submission" date="2020-08" db="EMBL/GenBank/DDBJ databases">
        <title>Plant Genome Project.</title>
        <authorList>
            <person name="Zhang R.-G."/>
        </authorList>
    </citation>
    <scope>NUCLEOTIDE SEQUENCE</scope>
    <source>
        <strain evidence="1">Huo1</strain>
        <tissue evidence="1">Leaf</tissue>
    </source>
</reference>
<organism evidence="1">
    <name type="scientific">Salvia splendens</name>
    <name type="common">Scarlet sage</name>
    <dbReference type="NCBI Taxonomy" id="180675"/>
    <lineage>
        <taxon>Eukaryota</taxon>
        <taxon>Viridiplantae</taxon>
        <taxon>Streptophyta</taxon>
        <taxon>Embryophyta</taxon>
        <taxon>Tracheophyta</taxon>
        <taxon>Spermatophyta</taxon>
        <taxon>Magnoliopsida</taxon>
        <taxon>eudicotyledons</taxon>
        <taxon>Gunneridae</taxon>
        <taxon>Pentapetalae</taxon>
        <taxon>asterids</taxon>
        <taxon>lamiids</taxon>
        <taxon>Lamiales</taxon>
        <taxon>Lamiaceae</taxon>
        <taxon>Nepetoideae</taxon>
        <taxon>Mentheae</taxon>
        <taxon>Salviinae</taxon>
        <taxon>Salvia</taxon>
        <taxon>Salvia subgen. Calosphace</taxon>
        <taxon>core Calosphace</taxon>
    </lineage>
</organism>
<name>A0A8X8WZG5_SALSN</name>
<evidence type="ECO:0000313" key="2">
    <source>
        <dbReference type="Proteomes" id="UP000298416"/>
    </source>
</evidence>